<keyword evidence="3" id="KW-1003">Cell membrane</keyword>
<evidence type="ECO:0000259" key="16">
    <source>
        <dbReference type="PROSITE" id="PS50221"/>
    </source>
</evidence>
<evidence type="ECO:0000256" key="2">
    <source>
        <dbReference type="ARBA" id="ARBA00007343"/>
    </source>
</evidence>
<dbReference type="FunFam" id="1.20.1070.10:FF:000054">
    <property type="entry name" value="Adhesion G protein-coupled receptor E3"/>
    <property type="match status" value="1"/>
</dbReference>
<keyword evidence="10 15" id="KW-0472">Membrane</keyword>
<evidence type="ECO:0000256" key="3">
    <source>
        <dbReference type="ARBA" id="ARBA00022475"/>
    </source>
</evidence>
<dbReference type="EMBL" id="JBAMIC010000019">
    <property type="protein sequence ID" value="KAK7093252.1"/>
    <property type="molecule type" value="Genomic_DNA"/>
</dbReference>
<dbReference type="PROSITE" id="PS50261">
    <property type="entry name" value="G_PROTEIN_RECEP_F2_4"/>
    <property type="match status" value="1"/>
</dbReference>
<reference evidence="18 19" key="1">
    <citation type="submission" date="2024-02" db="EMBL/GenBank/DDBJ databases">
        <title>Chromosome-scale genome assembly of the rough periwinkle Littorina saxatilis.</title>
        <authorList>
            <person name="De Jode A."/>
            <person name="Faria R."/>
            <person name="Formenti G."/>
            <person name="Sims Y."/>
            <person name="Smith T.P."/>
            <person name="Tracey A."/>
            <person name="Wood J.M.D."/>
            <person name="Zagrodzka Z.B."/>
            <person name="Johannesson K."/>
            <person name="Butlin R.K."/>
            <person name="Leder E.H."/>
        </authorList>
    </citation>
    <scope>NUCLEOTIDE SEQUENCE [LARGE SCALE GENOMIC DNA]</scope>
    <source>
        <strain evidence="18">Snail1</strain>
        <tissue evidence="18">Muscle</tissue>
    </source>
</reference>
<feature type="region of interest" description="Disordered" evidence="14">
    <location>
        <begin position="651"/>
        <end position="697"/>
    </location>
</feature>
<dbReference type="InterPro" id="IPR017981">
    <property type="entry name" value="GPCR_2-like_7TM"/>
</dbReference>
<keyword evidence="7" id="KW-0677">Repeat</keyword>
<keyword evidence="6" id="KW-0732">Signal</keyword>
<comment type="similarity">
    <text evidence="2">Belongs to the G-protein coupled receptor 2 family. Adhesion G-protein coupled receptor (ADGR) subfamily.</text>
</comment>
<feature type="transmembrane region" description="Helical" evidence="15">
    <location>
        <begin position="348"/>
        <end position="365"/>
    </location>
</feature>
<name>A0AAN9AUC4_9CAEN</name>
<keyword evidence="12" id="KW-0325">Glycoprotein</keyword>
<evidence type="ECO:0000256" key="5">
    <source>
        <dbReference type="ARBA" id="ARBA00022692"/>
    </source>
</evidence>
<dbReference type="Gene3D" id="1.20.1070.10">
    <property type="entry name" value="Rhodopsin 7-helix transmembrane proteins"/>
    <property type="match status" value="1"/>
</dbReference>
<dbReference type="InterPro" id="IPR000832">
    <property type="entry name" value="GPCR_2_secretin-like"/>
</dbReference>
<dbReference type="PANTHER" id="PTHR12011:SF471">
    <property type="entry name" value="G-PROTEIN COUPLED RECEPTORS FAMILY 2 PROFILE 2 DOMAIN-CONTAINING PROTEIN"/>
    <property type="match status" value="1"/>
</dbReference>
<keyword evidence="13" id="KW-0175">Coiled coil</keyword>
<evidence type="ECO:0000256" key="6">
    <source>
        <dbReference type="ARBA" id="ARBA00022729"/>
    </source>
</evidence>
<dbReference type="AlphaFoldDB" id="A0AAN9AUC4"/>
<dbReference type="Proteomes" id="UP001374579">
    <property type="component" value="Unassembled WGS sequence"/>
</dbReference>
<dbReference type="InterPro" id="IPR057244">
    <property type="entry name" value="GAIN_B"/>
</dbReference>
<feature type="domain" description="GAIN-B" evidence="16">
    <location>
        <begin position="111"/>
        <end position="275"/>
    </location>
</feature>
<feature type="domain" description="G-protein coupled receptors family 2 profile 2" evidence="17">
    <location>
        <begin position="282"/>
        <end position="525"/>
    </location>
</feature>
<feature type="transmembrane region" description="Helical" evidence="15">
    <location>
        <begin position="501"/>
        <end position="524"/>
    </location>
</feature>
<feature type="transmembrane region" description="Helical" evidence="15">
    <location>
        <begin position="386"/>
        <end position="407"/>
    </location>
</feature>
<keyword evidence="5 15" id="KW-0812">Transmembrane</keyword>
<organism evidence="18 19">
    <name type="scientific">Littorina saxatilis</name>
    <dbReference type="NCBI Taxonomy" id="31220"/>
    <lineage>
        <taxon>Eukaryota</taxon>
        <taxon>Metazoa</taxon>
        <taxon>Spiralia</taxon>
        <taxon>Lophotrochozoa</taxon>
        <taxon>Mollusca</taxon>
        <taxon>Gastropoda</taxon>
        <taxon>Caenogastropoda</taxon>
        <taxon>Littorinimorpha</taxon>
        <taxon>Littorinoidea</taxon>
        <taxon>Littorinidae</taxon>
        <taxon>Littorina</taxon>
    </lineage>
</organism>
<dbReference type="PROSITE" id="PS50221">
    <property type="entry name" value="GAIN_B"/>
    <property type="match status" value="1"/>
</dbReference>
<dbReference type="Gene3D" id="2.60.220.50">
    <property type="match status" value="1"/>
</dbReference>
<evidence type="ECO:0000256" key="1">
    <source>
        <dbReference type="ARBA" id="ARBA00004651"/>
    </source>
</evidence>
<feature type="transmembrane region" description="Helical" evidence="15">
    <location>
        <begin position="472"/>
        <end position="495"/>
    </location>
</feature>
<dbReference type="GO" id="GO:0007166">
    <property type="term" value="P:cell surface receptor signaling pathway"/>
    <property type="evidence" value="ECO:0007669"/>
    <property type="project" value="InterPro"/>
</dbReference>
<protein>
    <submittedName>
        <fullName evidence="18">Uncharacterized protein</fullName>
    </submittedName>
</protein>
<evidence type="ECO:0000256" key="10">
    <source>
        <dbReference type="ARBA" id="ARBA00023136"/>
    </source>
</evidence>
<sequence>MTQTETTSTSTGFQEDTNKLADKVDEVLDRANNLRNELSTMTNLTQKRKFANETQTSILKVTDQAISSLEKSDSVRIKEVMGKIVETFEVSGPLVASTRDIGNAEYTQMDTYLILIANVDLTSSEESLSFNMHSQSFTFNKASLMAFSTDNKQLGLSSVLFEKEDSSKASGDIMDEWQRLLVADEGGDTFVNSPILMITLNTETTPQLTENVSIIFELYETTRGSEPGCYSLTPKAAYALDPAGCTTRRINVTHISCSCNHLTSFAILMSVTVAAEKSSLALDILSYICCSLSILFLFLSFLTFVSFKALESDRNMIHTHLVICLGLGQLVFLIGIDQVSNKTGCAVIAGFLHFLFLASFFWMAMEGLQIYMKLVLIFETSWSMLPIYYGIGYGCPAIVVAISAGLFSQGYGHEGACWLKKEKGFQWSFIGPVLVVILWNVIMLSIALNAMRHHLYSPARQDIDTLTRWQTWLKGAVTLVFVLGLTWIFGIFNLGGSETEAFAYIFVLLNGSQGVFIFAFHCMGNDKVKKEYRRVLRKASWLPEGCRRCLFKCFSTPSSHEISQTTGATSAKGSLSHLRNSKTSVASRYTATSTYPSQVLLTGRSVQIVKPREKYGSEVDLLIVTPSQLSDGGVYLGEDDGNVYGPDEGKLTEGQTASGEDILCKTPEPETNTSQDFNLPMESSKDQHSNSITVFDV</sequence>
<evidence type="ECO:0000256" key="11">
    <source>
        <dbReference type="ARBA" id="ARBA00023157"/>
    </source>
</evidence>
<dbReference type="Pfam" id="PF01825">
    <property type="entry name" value="GPS"/>
    <property type="match status" value="1"/>
</dbReference>
<evidence type="ECO:0000313" key="19">
    <source>
        <dbReference type="Proteomes" id="UP001374579"/>
    </source>
</evidence>
<keyword evidence="11" id="KW-1015">Disulfide bond</keyword>
<evidence type="ECO:0000256" key="14">
    <source>
        <dbReference type="SAM" id="MobiDB-lite"/>
    </source>
</evidence>
<feature type="transmembrane region" description="Helical" evidence="15">
    <location>
        <begin position="317"/>
        <end position="336"/>
    </location>
</feature>
<keyword evidence="9 15" id="KW-1133">Transmembrane helix</keyword>
<evidence type="ECO:0000256" key="8">
    <source>
        <dbReference type="ARBA" id="ARBA00022837"/>
    </source>
</evidence>
<evidence type="ECO:0000259" key="17">
    <source>
        <dbReference type="PROSITE" id="PS50261"/>
    </source>
</evidence>
<keyword evidence="19" id="KW-1185">Reference proteome</keyword>
<evidence type="ECO:0000313" key="18">
    <source>
        <dbReference type="EMBL" id="KAK7093252.1"/>
    </source>
</evidence>
<evidence type="ECO:0000256" key="7">
    <source>
        <dbReference type="ARBA" id="ARBA00022737"/>
    </source>
</evidence>
<dbReference type="Pfam" id="PF00002">
    <property type="entry name" value="7tm_2"/>
    <property type="match status" value="1"/>
</dbReference>
<dbReference type="InterPro" id="IPR000203">
    <property type="entry name" value="GPS"/>
</dbReference>
<evidence type="ECO:0000256" key="15">
    <source>
        <dbReference type="SAM" id="Phobius"/>
    </source>
</evidence>
<accession>A0AAN9AUC4</accession>
<feature type="transmembrane region" description="Helical" evidence="15">
    <location>
        <begin position="427"/>
        <end position="451"/>
    </location>
</feature>
<dbReference type="PRINTS" id="PR00249">
    <property type="entry name" value="GPCRSECRETIN"/>
</dbReference>
<evidence type="ECO:0000256" key="12">
    <source>
        <dbReference type="ARBA" id="ARBA00023180"/>
    </source>
</evidence>
<feature type="coiled-coil region" evidence="13">
    <location>
        <begin position="17"/>
        <end position="44"/>
    </location>
</feature>
<dbReference type="InterPro" id="IPR046338">
    <property type="entry name" value="GAIN_dom_sf"/>
</dbReference>
<comment type="caution">
    <text evidence="18">The sequence shown here is derived from an EMBL/GenBank/DDBJ whole genome shotgun (WGS) entry which is preliminary data.</text>
</comment>
<feature type="transmembrane region" description="Helical" evidence="15">
    <location>
        <begin position="284"/>
        <end position="305"/>
    </location>
</feature>
<dbReference type="PANTHER" id="PTHR12011">
    <property type="entry name" value="ADHESION G-PROTEIN COUPLED RECEPTOR"/>
    <property type="match status" value="1"/>
</dbReference>
<evidence type="ECO:0000256" key="4">
    <source>
        <dbReference type="ARBA" id="ARBA00022536"/>
    </source>
</evidence>
<dbReference type="GO" id="GO:0007189">
    <property type="term" value="P:adenylate cyclase-activating G protein-coupled receptor signaling pathway"/>
    <property type="evidence" value="ECO:0007669"/>
    <property type="project" value="TreeGrafter"/>
</dbReference>
<keyword evidence="4" id="KW-0245">EGF-like domain</keyword>
<proteinExistence type="inferred from homology"/>
<comment type="subcellular location">
    <subcellularLocation>
        <location evidence="1">Cell membrane</location>
        <topology evidence="1">Multi-pass membrane protein</topology>
    </subcellularLocation>
</comment>
<evidence type="ECO:0000256" key="13">
    <source>
        <dbReference type="SAM" id="Coils"/>
    </source>
</evidence>
<keyword evidence="8" id="KW-0106">Calcium</keyword>
<dbReference type="GO" id="GO:0004930">
    <property type="term" value="F:G protein-coupled receptor activity"/>
    <property type="evidence" value="ECO:0007669"/>
    <property type="project" value="InterPro"/>
</dbReference>
<evidence type="ECO:0000256" key="9">
    <source>
        <dbReference type="ARBA" id="ARBA00022989"/>
    </source>
</evidence>
<dbReference type="GO" id="GO:0005886">
    <property type="term" value="C:plasma membrane"/>
    <property type="evidence" value="ECO:0007669"/>
    <property type="project" value="UniProtKB-SubCell"/>
</dbReference>
<gene>
    <name evidence="18" type="ORF">V1264_007041</name>
</gene>